<comment type="similarity">
    <text evidence="4 11">Belongs to the NAD(P)-dependent epimerase/dehydratase family.</text>
</comment>
<keyword evidence="9 11" id="KW-0413">Isomerase</keyword>
<dbReference type="NCBIfam" id="TIGR01179">
    <property type="entry name" value="galE"/>
    <property type="match status" value="1"/>
</dbReference>
<sequence length="328" mass="35646">MAILVTGGAGYIGSHTVAELLSQGKEVVVIDNLQSGHRDALLGGKLYEGDLRDKALLAKLFSENEIEAVIHFAANSLVGESMQKPVKYYDNNVYGTLCLLEAMDEANVRKIVFSSTAATYGEPNKVPIEESDPTNPTNVYGETKLTMERMMSWFDKVLGIKYVALRYFNAAGAHPSGKIGEDHSPETHLIPLIIQAAQGKRPAISVFGDDYPTADGTCVRDYIHVSDLADAHVLAVQHLLAGGESDVFNLGNGQGFSVKEVIAKVQEVTGRSFPVEISPRRAGDPAVLIASSEKARKVLGWNPSRNRLDDIIASAWGWHEQHPDGYND</sequence>
<keyword evidence="8" id="KW-0299">Galactose metabolism</keyword>
<accession>A0ABS4FQI5</accession>
<comment type="subunit">
    <text evidence="11">Homodimer.</text>
</comment>
<evidence type="ECO:0000256" key="3">
    <source>
        <dbReference type="ARBA" id="ARBA00004947"/>
    </source>
</evidence>
<dbReference type="Proteomes" id="UP001519272">
    <property type="component" value="Unassembled WGS sequence"/>
</dbReference>
<keyword evidence="14" id="KW-1185">Reference proteome</keyword>
<proteinExistence type="inferred from homology"/>
<comment type="cofactor">
    <cofactor evidence="2 11">
        <name>NAD(+)</name>
        <dbReference type="ChEBI" id="CHEBI:57540"/>
    </cofactor>
</comment>
<dbReference type="Gene3D" id="3.90.25.10">
    <property type="entry name" value="UDP-galactose 4-epimerase, domain 1"/>
    <property type="match status" value="1"/>
</dbReference>
<evidence type="ECO:0000313" key="14">
    <source>
        <dbReference type="Proteomes" id="UP001519272"/>
    </source>
</evidence>
<evidence type="ECO:0000256" key="4">
    <source>
        <dbReference type="ARBA" id="ARBA00007637"/>
    </source>
</evidence>
<evidence type="ECO:0000256" key="9">
    <source>
        <dbReference type="ARBA" id="ARBA00023235"/>
    </source>
</evidence>
<dbReference type="Pfam" id="PF01370">
    <property type="entry name" value="Epimerase"/>
    <property type="match status" value="1"/>
</dbReference>
<dbReference type="SUPFAM" id="SSF51735">
    <property type="entry name" value="NAD(P)-binding Rossmann-fold domains"/>
    <property type="match status" value="1"/>
</dbReference>
<evidence type="ECO:0000256" key="1">
    <source>
        <dbReference type="ARBA" id="ARBA00000083"/>
    </source>
</evidence>
<feature type="domain" description="NAD-dependent epimerase/dehydratase" evidence="12">
    <location>
        <begin position="3"/>
        <end position="251"/>
    </location>
</feature>
<evidence type="ECO:0000256" key="2">
    <source>
        <dbReference type="ARBA" id="ARBA00001911"/>
    </source>
</evidence>
<dbReference type="Gene3D" id="3.40.50.720">
    <property type="entry name" value="NAD(P)-binding Rossmann-like Domain"/>
    <property type="match status" value="1"/>
</dbReference>
<dbReference type="EMBL" id="JAGGKG010000005">
    <property type="protein sequence ID" value="MBP1904825.1"/>
    <property type="molecule type" value="Genomic_DNA"/>
</dbReference>
<evidence type="ECO:0000256" key="5">
    <source>
        <dbReference type="ARBA" id="ARBA00013189"/>
    </source>
</evidence>
<evidence type="ECO:0000256" key="6">
    <source>
        <dbReference type="ARBA" id="ARBA00018569"/>
    </source>
</evidence>
<dbReference type="RefSeq" id="WP_210088497.1">
    <property type="nucleotide sequence ID" value="NZ_JAGGKG010000005.1"/>
</dbReference>
<protein>
    <recommendedName>
        <fullName evidence="6 11">UDP-glucose 4-epimerase</fullName>
        <ecNumber evidence="5 11">5.1.3.2</ecNumber>
    </recommendedName>
</protein>
<keyword evidence="10 11" id="KW-0119">Carbohydrate metabolism</keyword>
<gene>
    <name evidence="13" type="ORF">J2Z32_001449</name>
</gene>
<dbReference type="GO" id="GO:0003978">
    <property type="term" value="F:UDP-glucose 4-epimerase activity"/>
    <property type="evidence" value="ECO:0007669"/>
    <property type="project" value="UniProtKB-EC"/>
</dbReference>
<keyword evidence="7 11" id="KW-0520">NAD</keyword>
<evidence type="ECO:0000313" key="13">
    <source>
        <dbReference type="EMBL" id="MBP1904825.1"/>
    </source>
</evidence>
<dbReference type="InterPro" id="IPR001509">
    <property type="entry name" value="Epimerase_deHydtase"/>
</dbReference>
<evidence type="ECO:0000256" key="10">
    <source>
        <dbReference type="ARBA" id="ARBA00023277"/>
    </source>
</evidence>
<comment type="caution">
    <text evidence="13">The sequence shown here is derived from an EMBL/GenBank/DDBJ whole genome shotgun (WGS) entry which is preliminary data.</text>
</comment>
<evidence type="ECO:0000256" key="7">
    <source>
        <dbReference type="ARBA" id="ARBA00023027"/>
    </source>
</evidence>
<comment type="catalytic activity">
    <reaction evidence="1 11">
        <text>UDP-alpha-D-glucose = UDP-alpha-D-galactose</text>
        <dbReference type="Rhea" id="RHEA:22168"/>
        <dbReference type="ChEBI" id="CHEBI:58885"/>
        <dbReference type="ChEBI" id="CHEBI:66914"/>
        <dbReference type="EC" id="5.1.3.2"/>
    </reaction>
</comment>
<evidence type="ECO:0000256" key="11">
    <source>
        <dbReference type="RuleBase" id="RU366046"/>
    </source>
</evidence>
<reference evidence="13 14" key="1">
    <citation type="submission" date="2021-03" db="EMBL/GenBank/DDBJ databases">
        <title>Genomic Encyclopedia of Type Strains, Phase IV (KMG-IV): sequencing the most valuable type-strain genomes for metagenomic binning, comparative biology and taxonomic classification.</title>
        <authorList>
            <person name="Goeker M."/>
        </authorList>
    </citation>
    <scope>NUCLEOTIDE SEQUENCE [LARGE SCALE GENOMIC DNA]</scope>
    <source>
        <strain evidence="13 14">DSM 14349</strain>
    </source>
</reference>
<organism evidence="13 14">
    <name type="scientific">Paenibacillus turicensis</name>
    <dbReference type="NCBI Taxonomy" id="160487"/>
    <lineage>
        <taxon>Bacteria</taxon>
        <taxon>Bacillati</taxon>
        <taxon>Bacillota</taxon>
        <taxon>Bacilli</taxon>
        <taxon>Bacillales</taxon>
        <taxon>Paenibacillaceae</taxon>
        <taxon>Paenibacillus</taxon>
    </lineage>
</organism>
<comment type="pathway">
    <text evidence="3 11">Carbohydrate metabolism; galactose metabolism.</text>
</comment>
<evidence type="ECO:0000256" key="8">
    <source>
        <dbReference type="ARBA" id="ARBA00023144"/>
    </source>
</evidence>
<dbReference type="InterPro" id="IPR005886">
    <property type="entry name" value="UDP_G4E"/>
</dbReference>
<dbReference type="PANTHER" id="PTHR43725">
    <property type="entry name" value="UDP-GLUCOSE 4-EPIMERASE"/>
    <property type="match status" value="1"/>
</dbReference>
<dbReference type="EC" id="5.1.3.2" evidence="5 11"/>
<evidence type="ECO:0000259" key="12">
    <source>
        <dbReference type="Pfam" id="PF01370"/>
    </source>
</evidence>
<dbReference type="InterPro" id="IPR036291">
    <property type="entry name" value="NAD(P)-bd_dom_sf"/>
</dbReference>
<name>A0ABS4FQI5_9BACL</name>
<dbReference type="CDD" id="cd05247">
    <property type="entry name" value="UDP_G4E_1_SDR_e"/>
    <property type="match status" value="1"/>
</dbReference>
<dbReference type="PANTHER" id="PTHR43725:SF53">
    <property type="entry name" value="UDP-ARABINOSE 4-EPIMERASE 1"/>
    <property type="match status" value="1"/>
</dbReference>